<dbReference type="PANTHER" id="PTHR22916:SF3">
    <property type="entry name" value="UDP-GLCNAC:BETAGAL BETA-1,3-N-ACETYLGLUCOSAMINYLTRANSFERASE-LIKE PROTEIN 1"/>
    <property type="match status" value="1"/>
</dbReference>
<proteinExistence type="predicted"/>
<sequence length="309" mass="36212">MKQIDILLSVFNGEKHLVELLNSLLEQTYSNLRVLIRDDSSTDNSLSIINKYISDFPDIFQLFSDSFKNIGTAKSFMCLLKQTDSNYVMFCDQDDIWKNNKVEITFDKMKTTEKVYPSLPILIHTDLELVNSELESINSSFWKYQNINPNRTKLNQVIVQNIVTGCTMMINEPLINIAYAAPDEIVMHDWWLTLIASTFGEIDYITENTIYYRQHELNQIGAKRYGEGKFIRPFNRLKNRKVENNYIKKQVMAFKQRYEDDMPLEKKEIIDKFLEINNYGLIQKRCAYFINGYKKNGIVRNVADIISPI</sequence>
<evidence type="ECO:0000259" key="1">
    <source>
        <dbReference type="Pfam" id="PF00535"/>
    </source>
</evidence>
<dbReference type="EMBL" id="UINC01056321">
    <property type="protein sequence ID" value="SVB76208.1"/>
    <property type="molecule type" value="Genomic_DNA"/>
</dbReference>
<protein>
    <recommendedName>
        <fullName evidence="1">Glycosyltransferase 2-like domain-containing protein</fullName>
    </recommendedName>
</protein>
<dbReference type="GO" id="GO:0016758">
    <property type="term" value="F:hexosyltransferase activity"/>
    <property type="evidence" value="ECO:0007669"/>
    <property type="project" value="UniProtKB-ARBA"/>
</dbReference>
<dbReference type="Pfam" id="PF00535">
    <property type="entry name" value="Glycos_transf_2"/>
    <property type="match status" value="1"/>
</dbReference>
<accession>A0A382GM50</accession>
<evidence type="ECO:0000313" key="2">
    <source>
        <dbReference type="EMBL" id="SVB76208.1"/>
    </source>
</evidence>
<dbReference type="Gene3D" id="3.90.550.10">
    <property type="entry name" value="Spore Coat Polysaccharide Biosynthesis Protein SpsA, Chain A"/>
    <property type="match status" value="1"/>
</dbReference>
<gene>
    <name evidence="2" type="ORF">METZ01_LOCUS229062</name>
</gene>
<organism evidence="2">
    <name type="scientific">marine metagenome</name>
    <dbReference type="NCBI Taxonomy" id="408172"/>
    <lineage>
        <taxon>unclassified sequences</taxon>
        <taxon>metagenomes</taxon>
        <taxon>ecological metagenomes</taxon>
    </lineage>
</organism>
<dbReference type="SUPFAM" id="SSF53448">
    <property type="entry name" value="Nucleotide-diphospho-sugar transferases"/>
    <property type="match status" value="1"/>
</dbReference>
<dbReference type="InterPro" id="IPR001173">
    <property type="entry name" value="Glyco_trans_2-like"/>
</dbReference>
<dbReference type="PANTHER" id="PTHR22916">
    <property type="entry name" value="GLYCOSYLTRANSFERASE"/>
    <property type="match status" value="1"/>
</dbReference>
<dbReference type="CDD" id="cd04196">
    <property type="entry name" value="GT_2_like_d"/>
    <property type="match status" value="1"/>
</dbReference>
<feature type="domain" description="Glycosyltransferase 2-like" evidence="1">
    <location>
        <begin position="6"/>
        <end position="173"/>
    </location>
</feature>
<dbReference type="InterPro" id="IPR029044">
    <property type="entry name" value="Nucleotide-diphossugar_trans"/>
</dbReference>
<reference evidence="2" key="1">
    <citation type="submission" date="2018-05" db="EMBL/GenBank/DDBJ databases">
        <authorList>
            <person name="Lanie J.A."/>
            <person name="Ng W.-L."/>
            <person name="Kazmierczak K.M."/>
            <person name="Andrzejewski T.M."/>
            <person name="Davidsen T.M."/>
            <person name="Wayne K.J."/>
            <person name="Tettelin H."/>
            <person name="Glass J.I."/>
            <person name="Rusch D."/>
            <person name="Podicherti R."/>
            <person name="Tsui H.-C.T."/>
            <person name="Winkler M.E."/>
        </authorList>
    </citation>
    <scope>NUCLEOTIDE SEQUENCE</scope>
</reference>
<name>A0A382GM50_9ZZZZ</name>
<dbReference type="AlphaFoldDB" id="A0A382GM50"/>